<protein>
    <submittedName>
        <fullName evidence="1">Uncharacterized protein</fullName>
    </submittedName>
</protein>
<dbReference type="Proteomes" id="UP000655366">
    <property type="component" value="Unassembled WGS sequence"/>
</dbReference>
<dbReference type="EMBL" id="JADNYM010000005">
    <property type="protein sequence ID" value="MBG0738780.1"/>
    <property type="molecule type" value="Genomic_DNA"/>
</dbReference>
<gene>
    <name evidence="1" type="ORF">IV500_05020</name>
</gene>
<name>A0A931CLQ8_9MICC</name>
<keyword evidence="2" id="KW-1185">Reference proteome</keyword>
<comment type="caution">
    <text evidence="1">The sequence shown here is derived from an EMBL/GenBank/DDBJ whole genome shotgun (WGS) entry which is preliminary data.</text>
</comment>
<dbReference type="RefSeq" id="WP_196395716.1">
    <property type="nucleotide sequence ID" value="NZ_JADNYM010000005.1"/>
</dbReference>
<accession>A0A931CLQ8</accession>
<reference evidence="1 2" key="1">
    <citation type="submission" date="2020-11" db="EMBL/GenBank/DDBJ databases">
        <title>Arthrobacter antarcticus sp. nov., isolated from Antarctic Soil.</title>
        <authorList>
            <person name="Li J."/>
        </authorList>
    </citation>
    <scope>NUCLEOTIDE SEQUENCE [LARGE SCALE GENOMIC DNA]</scope>
    <source>
        <strain evidence="1 2">Z1-20</strain>
    </source>
</reference>
<evidence type="ECO:0000313" key="1">
    <source>
        <dbReference type="EMBL" id="MBG0738780.1"/>
    </source>
</evidence>
<evidence type="ECO:0000313" key="2">
    <source>
        <dbReference type="Proteomes" id="UP000655366"/>
    </source>
</evidence>
<proteinExistence type="predicted"/>
<organism evidence="1 2">
    <name type="scientific">Arthrobacter terrae</name>
    <dbReference type="NCBI Taxonomy" id="2935737"/>
    <lineage>
        <taxon>Bacteria</taxon>
        <taxon>Bacillati</taxon>
        <taxon>Actinomycetota</taxon>
        <taxon>Actinomycetes</taxon>
        <taxon>Micrococcales</taxon>
        <taxon>Micrococcaceae</taxon>
        <taxon>Arthrobacter</taxon>
    </lineage>
</organism>
<sequence length="102" mass="11038">MKPKNRMASPYNAEVRQYATDLLGYLGRPGDTVPGGFTTGVFELWPKADFVNKAIIVSSWPAIGVVLRANDRDGEAALRDVAGIMGSVWPESKATQADHDGF</sequence>
<dbReference type="AlphaFoldDB" id="A0A931CLQ8"/>